<reference evidence="1 2" key="1">
    <citation type="submission" date="2016-02" db="EMBL/GenBank/DDBJ databases">
        <title>Draft Genome for Tepidibacillus decaturensis nov. sp. Strain Z9, an Anaerobic, Moderately Thermophilic and Heterotrophic Bacterium from Deep Subsurface of the Illinois Basin, USA.</title>
        <authorList>
            <person name="Dong Y."/>
            <person name="Chang J.Y."/>
            <person name="Sanford R."/>
            <person name="Fouke B.W."/>
        </authorList>
    </citation>
    <scope>NUCLEOTIDE SEQUENCE [LARGE SCALE GENOMIC DNA]</scope>
    <source>
        <strain evidence="1 2">Z9</strain>
    </source>
</reference>
<dbReference type="Proteomes" id="UP000070352">
    <property type="component" value="Unassembled WGS sequence"/>
</dbReference>
<protein>
    <submittedName>
        <fullName evidence="1">Uncharacterized protein</fullName>
    </submittedName>
</protein>
<accession>A0A135L0M7</accession>
<dbReference type="AlphaFoldDB" id="A0A135L0M7"/>
<gene>
    <name evidence="1" type="ORF">U473_14110</name>
</gene>
<organism evidence="1 2">
    <name type="scientific">Tepidibacillus decaturensis</name>
    <dbReference type="NCBI Taxonomy" id="1413211"/>
    <lineage>
        <taxon>Bacteria</taxon>
        <taxon>Bacillati</taxon>
        <taxon>Bacillota</taxon>
        <taxon>Bacilli</taxon>
        <taxon>Bacillales</taxon>
        <taxon>Bacillaceae</taxon>
        <taxon>Tepidibacillus</taxon>
    </lineage>
</organism>
<sequence>MEEAPALYSVIFYRIFGLLMGQWCRQAFLRKFLSLLAGNFCVLLFKPATHDSSLNFLTAGCAFHLEGGVAP</sequence>
<evidence type="ECO:0000313" key="1">
    <source>
        <dbReference type="EMBL" id="KXG42514.1"/>
    </source>
</evidence>
<proteinExistence type="predicted"/>
<name>A0A135L0M7_9BACI</name>
<keyword evidence="2" id="KW-1185">Reference proteome</keyword>
<evidence type="ECO:0000313" key="2">
    <source>
        <dbReference type="Proteomes" id="UP000070352"/>
    </source>
</evidence>
<comment type="caution">
    <text evidence="1">The sequence shown here is derived from an EMBL/GenBank/DDBJ whole genome shotgun (WGS) entry which is preliminary data.</text>
</comment>
<dbReference type="EMBL" id="LSKU01000003">
    <property type="protein sequence ID" value="KXG42514.1"/>
    <property type="molecule type" value="Genomic_DNA"/>
</dbReference>